<sequence>MSTFDGLIREFPTVAIDNFKIRPGVNVYLLSHVHSDHLTGLASKTWDAPIRCSQITAKWLPMLASRPKQTAYESGLDKAMQRKYAHLTPFLVL</sequence>
<accession>A0A9P6RVW0</accession>
<evidence type="ECO:0000313" key="2">
    <source>
        <dbReference type="Proteomes" id="UP000738325"/>
    </source>
</evidence>
<protein>
    <recommendedName>
        <fullName evidence="3">Metallo-beta-lactamase domain-containing protein</fullName>
    </recommendedName>
</protein>
<dbReference type="GO" id="GO:0035312">
    <property type="term" value="F:5'-3' DNA exonuclease activity"/>
    <property type="evidence" value="ECO:0007669"/>
    <property type="project" value="TreeGrafter"/>
</dbReference>
<dbReference type="SUPFAM" id="SSF56281">
    <property type="entry name" value="Metallo-hydrolase/oxidoreductase"/>
    <property type="match status" value="1"/>
</dbReference>
<proteinExistence type="predicted"/>
<dbReference type="OrthoDB" id="5561659at2759"/>
<dbReference type="InterPro" id="IPR036866">
    <property type="entry name" value="RibonucZ/Hydroxyglut_hydro"/>
</dbReference>
<dbReference type="GO" id="GO:0036297">
    <property type="term" value="P:interstrand cross-link repair"/>
    <property type="evidence" value="ECO:0007669"/>
    <property type="project" value="TreeGrafter"/>
</dbReference>
<reference evidence="1" key="1">
    <citation type="journal article" date="2020" name="Fungal Divers.">
        <title>Resolving the Mortierellaceae phylogeny through synthesis of multi-gene phylogenetics and phylogenomics.</title>
        <authorList>
            <person name="Vandepol N."/>
            <person name="Liber J."/>
            <person name="Desiro A."/>
            <person name="Na H."/>
            <person name="Kennedy M."/>
            <person name="Barry K."/>
            <person name="Grigoriev I.V."/>
            <person name="Miller A.N."/>
            <person name="O'Donnell K."/>
            <person name="Stajich J.E."/>
            <person name="Bonito G."/>
        </authorList>
    </citation>
    <scope>NUCLEOTIDE SEQUENCE</scope>
    <source>
        <strain evidence="1">REB-010B</strain>
    </source>
</reference>
<keyword evidence="2" id="KW-1185">Reference proteome</keyword>
<dbReference type="GO" id="GO:0003684">
    <property type="term" value="F:damaged DNA binding"/>
    <property type="evidence" value="ECO:0007669"/>
    <property type="project" value="TreeGrafter"/>
</dbReference>
<comment type="caution">
    <text evidence="1">The sequence shown here is derived from an EMBL/GenBank/DDBJ whole genome shotgun (WGS) entry which is preliminary data.</text>
</comment>
<dbReference type="GO" id="GO:0006303">
    <property type="term" value="P:double-strand break repair via nonhomologous end joining"/>
    <property type="evidence" value="ECO:0007669"/>
    <property type="project" value="TreeGrafter"/>
</dbReference>
<organism evidence="1 2">
    <name type="scientific">Dissophora globulifera</name>
    <dbReference type="NCBI Taxonomy" id="979702"/>
    <lineage>
        <taxon>Eukaryota</taxon>
        <taxon>Fungi</taxon>
        <taxon>Fungi incertae sedis</taxon>
        <taxon>Mucoromycota</taxon>
        <taxon>Mortierellomycotina</taxon>
        <taxon>Mortierellomycetes</taxon>
        <taxon>Mortierellales</taxon>
        <taxon>Mortierellaceae</taxon>
        <taxon>Dissophora</taxon>
    </lineage>
</organism>
<dbReference type="Gene3D" id="3.60.15.10">
    <property type="entry name" value="Ribonuclease Z/Hydroxyacylglutathione hydrolase-like"/>
    <property type="match status" value="1"/>
</dbReference>
<dbReference type="PANTHER" id="PTHR23240">
    <property type="entry name" value="DNA CROSS-LINK REPAIR PROTEIN PSO2/SNM1-RELATED"/>
    <property type="match status" value="1"/>
</dbReference>
<evidence type="ECO:0008006" key="3">
    <source>
        <dbReference type="Google" id="ProtNLM"/>
    </source>
</evidence>
<dbReference type="Proteomes" id="UP000738325">
    <property type="component" value="Unassembled WGS sequence"/>
</dbReference>
<name>A0A9P6RVW0_9FUNG</name>
<dbReference type="EMBL" id="JAAAIP010000027">
    <property type="protein sequence ID" value="KAG0328837.1"/>
    <property type="molecule type" value="Genomic_DNA"/>
</dbReference>
<dbReference type="AlphaFoldDB" id="A0A9P6RVW0"/>
<gene>
    <name evidence="1" type="ORF">BGZ99_004325</name>
</gene>
<evidence type="ECO:0000313" key="1">
    <source>
        <dbReference type="EMBL" id="KAG0328837.1"/>
    </source>
</evidence>